<feature type="signal peptide" evidence="2">
    <location>
        <begin position="1"/>
        <end position="26"/>
    </location>
</feature>
<dbReference type="KEGG" id="sari:H5J25_04665"/>
<evidence type="ECO:0000256" key="1">
    <source>
        <dbReference type="ARBA" id="ARBA00022801"/>
    </source>
</evidence>
<proteinExistence type="predicted"/>
<feature type="domain" description="BD-FAE-like" evidence="3">
    <location>
        <begin position="76"/>
        <end position="288"/>
    </location>
</feature>
<evidence type="ECO:0000259" key="3">
    <source>
        <dbReference type="Pfam" id="PF20434"/>
    </source>
</evidence>
<evidence type="ECO:0000313" key="4">
    <source>
        <dbReference type="EMBL" id="QQV78038.1"/>
    </source>
</evidence>
<reference evidence="5" key="1">
    <citation type="submission" date="2020-09" db="EMBL/GenBank/DDBJ databases">
        <title>Sphingomonas sp., a new species isolated from pork steak.</title>
        <authorList>
            <person name="Heidler von Heilborn D."/>
        </authorList>
    </citation>
    <scope>NUCLEOTIDE SEQUENCE [LARGE SCALE GENOMIC DNA]</scope>
</reference>
<accession>A0A974NWD2</accession>
<dbReference type="InterPro" id="IPR029058">
    <property type="entry name" value="AB_hydrolase_fold"/>
</dbReference>
<evidence type="ECO:0000256" key="2">
    <source>
        <dbReference type="SAM" id="SignalP"/>
    </source>
</evidence>
<feature type="chain" id="PRO_5037629640" evidence="2">
    <location>
        <begin position="27"/>
        <end position="344"/>
    </location>
</feature>
<keyword evidence="2" id="KW-0732">Signal</keyword>
<dbReference type="SUPFAM" id="SSF53474">
    <property type="entry name" value="alpha/beta-Hydrolases"/>
    <property type="match status" value="1"/>
</dbReference>
<dbReference type="Proteomes" id="UP000595894">
    <property type="component" value="Chromosome"/>
</dbReference>
<sequence length="344" mass="36759">MKMKATRLLTAGVLLMSVSTTGVASAQSTVPGYTEGAQIMRVEVTGGQIDTIGGVIYSQIKSQRAIRQLRMTLLVPRNDDLKPAIVYFPGGGFTSADYEKYSEMRTALAKAGYIVAAAEYRVVPDKFPALVQDGKAAVRYLREHAEEYGIDPARIGVIGDSAGGYVAQMVGTTNGEREFDQGVFLDKSSDVQAAVSLYGISDLRSIGEGFPEDVQKVHQSLAVTEALLLNGPAFGRFVGASVTSTPEKALAASSIGHVKGKKPPFLIMHGTADTLVSPMQSAHLYEALKAGNNFVEYVLVEGAGHGDLPWYQAPVIDRVVGWFRQHLGAPIKGKAKPARTNANL</sequence>
<dbReference type="GO" id="GO:0016787">
    <property type="term" value="F:hydrolase activity"/>
    <property type="evidence" value="ECO:0007669"/>
    <property type="project" value="UniProtKB-KW"/>
</dbReference>
<dbReference type="AlphaFoldDB" id="A0A974NWD2"/>
<keyword evidence="1 4" id="KW-0378">Hydrolase</keyword>
<dbReference type="PANTHER" id="PTHR48081">
    <property type="entry name" value="AB HYDROLASE SUPERFAMILY PROTEIN C4A8.06C"/>
    <property type="match status" value="1"/>
</dbReference>
<keyword evidence="5" id="KW-1185">Reference proteome</keyword>
<dbReference type="Pfam" id="PF20434">
    <property type="entry name" value="BD-FAE"/>
    <property type="match status" value="1"/>
</dbReference>
<dbReference type="Gene3D" id="3.40.50.1820">
    <property type="entry name" value="alpha/beta hydrolase"/>
    <property type="match status" value="1"/>
</dbReference>
<dbReference type="InterPro" id="IPR049492">
    <property type="entry name" value="BD-FAE-like_dom"/>
</dbReference>
<dbReference type="PANTHER" id="PTHR48081:SF13">
    <property type="entry name" value="ALPHA_BETA HYDROLASE"/>
    <property type="match status" value="1"/>
</dbReference>
<evidence type="ECO:0000313" key="5">
    <source>
        <dbReference type="Proteomes" id="UP000595894"/>
    </source>
</evidence>
<organism evidence="4 5">
    <name type="scientific">Sphingomonas aliaeris</name>
    <dbReference type="NCBI Taxonomy" id="2759526"/>
    <lineage>
        <taxon>Bacteria</taxon>
        <taxon>Pseudomonadati</taxon>
        <taxon>Pseudomonadota</taxon>
        <taxon>Alphaproteobacteria</taxon>
        <taxon>Sphingomonadales</taxon>
        <taxon>Sphingomonadaceae</taxon>
        <taxon>Sphingomonas</taxon>
    </lineage>
</organism>
<dbReference type="EMBL" id="CP061035">
    <property type="protein sequence ID" value="QQV78038.1"/>
    <property type="molecule type" value="Genomic_DNA"/>
</dbReference>
<name>A0A974NWD2_9SPHN</name>
<dbReference type="InterPro" id="IPR050300">
    <property type="entry name" value="GDXG_lipolytic_enzyme"/>
</dbReference>
<protein>
    <submittedName>
        <fullName evidence="4">Alpha/beta hydrolase</fullName>
    </submittedName>
</protein>
<gene>
    <name evidence="4" type="ORF">H5J25_04665</name>
</gene>